<evidence type="ECO:0000313" key="2">
    <source>
        <dbReference type="Proteomes" id="UP001152300"/>
    </source>
</evidence>
<dbReference type="OrthoDB" id="3637487at2759"/>
<organism evidence="1 2">
    <name type="scientific">Sclerotinia nivalis</name>
    <dbReference type="NCBI Taxonomy" id="352851"/>
    <lineage>
        <taxon>Eukaryota</taxon>
        <taxon>Fungi</taxon>
        <taxon>Dikarya</taxon>
        <taxon>Ascomycota</taxon>
        <taxon>Pezizomycotina</taxon>
        <taxon>Leotiomycetes</taxon>
        <taxon>Helotiales</taxon>
        <taxon>Sclerotiniaceae</taxon>
        <taxon>Sclerotinia</taxon>
    </lineage>
</organism>
<proteinExistence type="predicted"/>
<keyword evidence="2" id="KW-1185">Reference proteome</keyword>
<dbReference type="EMBL" id="JAPEIS010000001">
    <property type="protein sequence ID" value="KAJ8070644.1"/>
    <property type="molecule type" value="Genomic_DNA"/>
</dbReference>
<reference evidence="1" key="1">
    <citation type="submission" date="2022-11" db="EMBL/GenBank/DDBJ databases">
        <title>Genome Resource of Sclerotinia nivalis Strain SnTB1, a Plant Pathogen Isolated from American Ginseng.</title>
        <authorList>
            <person name="Fan S."/>
        </authorList>
    </citation>
    <scope>NUCLEOTIDE SEQUENCE</scope>
    <source>
        <strain evidence="1">SnTB1</strain>
    </source>
</reference>
<comment type="caution">
    <text evidence="1">The sequence shown here is derived from an EMBL/GenBank/DDBJ whole genome shotgun (WGS) entry which is preliminary data.</text>
</comment>
<evidence type="ECO:0000313" key="1">
    <source>
        <dbReference type="EMBL" id="KAJ8070644.1"/>
    </source>
</evidence>
<dbReference type="Proteomes" id="UP001152300">
    <property type="component" value="Unassembled WGS sequence"/>
</dbReference>
<sequence>MNQDILLTVTTLQDFVTQSPTPDTSQTRSLTIAINANQLPQTTSINIESGNRNGTRQLWDQLQRFAELLPDFSNLATFSLNVVSKGKNGFWIPRPLIASLIIALPQTCVAVQIDTQGQDLAEPKSAHLCNAIRTILPRLQHLRLRLSTICNSLFQAEAETIRAPSLETLLINCLGKSVQGHQTRLCGSFQEDPYYSQFYLGQEAAPVLALSMQALVPHCPQLTHMSLIDSGQRDDEDHSVYATFNRRNIMHNKIYCMPFVNIAPFQPDGVLMRTQDKDIIASLPALQTFAEEELWKATSPESFMLPAQLLEDWGYIADELPLLGVNEWKAKYPRKSCLLWINEQKTGQRLLDAVGRIGVVDAVIVKEATPEGWERVGGDLFAKE</sequence>
<accession>A0A9X0AXW6</accession>
<dbReference type="AlphaFoldDB" id="A0A9X0AXW6"/>
<gene>
    <name evidence="1" type="ORF">OCU04_001015</name>
</gene>
<name>A0A9X0AXW6_9HELO</name>
<protein>
    <submittedName>
        <fullName evidence="1">Uncharacterized protein</fullName>
    </submittedName>
</protein>